<sequence>MKLRFHFVLIATILTSFILYGGLYIYLFTNVSFYFDIMKRTAGIQNRKRSPYANTNILLDKIRPATVSLVSCRKLFDGDPLEMNTTYKLMKNVTHNDIKDMEYINLTQNCSSFRMMRRYITNPLDDVEESFPLAFSIVMYKDVYQAERLLRAIYRPQNIYCIHVDQKAVRGVKEAMKCIASCFENVFIASKLHSVRWGTLSVLDAELSCMTELLQKHKSWKYFINLTGQEFPLRTNYELVKILSVYDGANDISGGTERRWHSRWKDAGKPPYNIRPFKGSVHIVANRDFVDFLINNRTAQEFYNWTKKTKVPDETFFPSLNHNPQFGVKGQYNGTKPSHEIRYFSRFKIWTQRTGTGCHGKIVHGICILGIGDLPFLRASYDFFVNKFHWNYQSFALDCMEELYFNTTINEYEGIENFTTSVYENADIVKYAVK</sequence>
<keyword evidence="8 11" id="KW-0472">Membrane</keyword>
<evidence type="ECO:0000313" key="12">
    <source>
        <dbReference type="EMBL" id="KAL3870457.1"/>
    </source>
</evidence>
<dbReference type="EMBL" id="JBJQND010000007">
    <property type="protein sequence ID" value="KAL3870457.1"/>
    <property type="molecule type" value="Genomic_DNA"/>
</dbReference>
<keyword evidence="3" id="KW-0328">Glycosyltransferase</keyword>
<evidence type="ECO:0008006" key="14">
    <source>
        <dbReference type="Google" id="ProtNLM"/>
    </source>
</evidence>
<evidence type="ECO:0000256" key="7">
    <source>
        <dbReference type="ARBA" id="ARBA00022989"/>
    </source>
</evidence>
<keyword evidence="7 11" id="KW-1133">Transmembrane helix</keyword>
<proteinExistence type="inferred from homology"/>
<gene>
    <name evidence="12" type="ORF">ACJMK2_038520</name>
</gene>
<dbReference type="InterPro" id="IPR003406">
    <property type="entry name" value="Glyco_trans_14"/>
</dbReference>
<evidence type="ECO:0000256" key="11">
    <source>
        <dbReference type="SAM" id="Phobius"/>
    </source>
</evidence>
<evidence type="ECO:0000256" key="9">
    <source>
        <dbReference type="ARBA" id="ARBA00023180"/>
    </source>
</evidence>
<dbReference type="PANTHER" id="PTHR19297">
    <property type="entry name" value="GLYCOSYLTRANSFERASE 14 FAMILY MEMBER"/>
    <property type="match status" value="1"/>
</dbReference>
<name>A0ABD3WCL8_SINWO</name>
<organism evidence="12 13">
    <name type="scientific">Sinanodonta woodiana</name>
    <name type="common">Chinese pond mussel</name>
    <name type="synonym">Anodonta woodiana</name>
    <dbReference type="NCBI Taxonomy" id="1069815"/>
    <lineage>
        <taxon>Eukaryota</taxon>
        <taxon>Metazoa</taxon>
        <taxon>Spiralia</taxon>
        <taxon>Lophotrochozoa</taxon>
        <taxon>Mollusca</taxon>
        <taxon>Bivalvia</taxon>
        <taxon>Autobranchia</taxon>
        <taxon>Heteroconchia</taxon>
        <taxon>Palaeoheterodonta</taxon>
        <taxon>Unionida</taxon>
        <taxon>Unionoidea</taxon>
        <taxon>Unionidae</taxon>
        <taxon>Unioninae</taxon>
        <taxon>Sinanodonta</taxon>
    </lineage>
</organism>
<evidence type="ECO:0000256" key="8">
    <source>
        <dbReference type="ARBA" id="ARBA00023136"/>
    </source>
</evidence>
<evidence type="ECO:0000256" key="3">
    <source>
        <dbReference type="ARBA" id="ARBA00022676"/>
    </source>
</evidence>
<dbReference type="PANTHER" id="PTHR19297:SF191">
    <property type="entry name" value="PROTEIN XYLOSYLTRANSFERASE"/>
    <property type="match status" value="1"/>
</dbReference>
<keyword evidence="5 11" id="KW-0812">Transmembrane</keyword>
<keyword evidence="6" id="KW-0735">Signal-anchor</keyword>
<evidence type="ECO:0000256" key="10">
    <source>
        <dbReference type="ARBA" id="ARBA00038150"/>
    </source>
</evidence>
<evidence type="ECO:0000256" key="1">
    <source>
        <dbReference type="ARBA" id="ARBA00004606"/>
    </source>
</evidence>
<comment type="similarity">
    <text evidence="10">Belongs to the glycosyltransferase 14 family.</text>
</comment>
<dbReference type="GO" id="GO:0016757">
    <property type="term" value="F:glycosyltransferase activity"/>
    <property type="evidence" value="ECO:0007669"/>
    <property type="project" value="UniProtKB-KW"/>
</dbReference>
<evidence type="ECO:0000256" key="5">
    <source>
        <dbReference type="ARBA" id="ARBA00022692"/>
    </source>
</evidence>
<feature type="transmembrane region" description="Helical" evidence="11">
    <location>
        <begin position="7"/>
        <end position="28"/>
    </location>
</feature>
<reference evidence="12 13" key="1">
    <citation type="submission" date="2024-11" db="EMBL/GenBank/DDBJ databases">
        <title>Chromosome-level genome assembly of the freshwater bivalve Anodonta woodiana.</title>
        <authorList>
            <person name="Chen X."/>
        </authorList>
    </citation>
    <scope>NUCLEOTIDE SEQUENCE [LARGE SCALE GENOMIC DNA]</scope>
    <source>
        <strain evidence="12">MN2024</strain>
        <tissue evidence="12">Gills</tissue>
    </source>
</reference>
<comment type="pathway">
    <text evidence="2">Protein modification; protein glycosylation.</text>
</comment>
<dbReference type="AlphaFoldDB" id="A0ABD3WCL8"/>
<dbReference type="Proteomes" id="UP001634394">
    <property type="component" value="Unassembled WGS sequence"/>
</dbReference>
<evidence type="ECO:0000256" key="6">
    <source>
        <dbReference type="ARBA" id="ARBA00022968"/>
    </source>
</evidence>
<evidence type="ECO:0000256" key="4">
    <source>
        <dbReference type="ARBA" id="ARBA00022679"/>
    </source>
</evidence>
<accession>A0ABD3WCL8</accession>
<protein>
    <recommendedName>
        <fullName evidence="14">Beta-1,3-galactosyl-O-glycosyl-glycoprotein beta-1,6-N-acetylglucosaminyltransferase</fullName>
    </recommendedName>
</protein>
<keyword evidence="13" id="KW-1185">Reference proteome</keyword>
<keyword evidence="9" id="KW-0325">Glycoprotein</keyword>
<evidence type="ECO:0000256" key="2">
    <source>
        <dbReference type="ARBA" id="ARBA00004922"/>
    </source>
</evidence>
<dbReference type="GO" id="GO:0016020">
    <property type="term" value="C:membrane"/>
    <property type="evidence" value="ECO:0007669"/>
    <property type="project" value="UniProtKB-SubCell"/>
</dbReference>
<evidence type="ECO:0000313" key="13">
    <source>
        <dbReference type="Proteomes" id="UP001634394"/>
    </source>
</evidence>
<keyword evidence="4" id="KW-0808">Transferase</keyword>
<comment type="caution">
    <text evidence="12">The sequence shown here is derived from an EMBL/GenBank/DDBJ whole genome shotgun (WGS) entry which is preliminary data.</text>
</comment>
<dbReference type="Pfam" id="PF02485">
    <property type="entry name" value="Branch"/>
    <property type="match status" value="1"/>
</dbReference>
<comment type="subcellular location">
    <subcellularLocation>
        <location evidence="1">Membrane</location>
        <topology evidence="1">Single-pass type II membrane protein</topology>
    </subcellularLocation>
</comment>